<evidence type="ECO:0000256" key="1">
    <source>
        <dbReference type="SAM" id="MobiDB-lite"/>
    </source>
</evidence>
<feature type="transmembrane region" description="Helical" evidence="2">
    <location>
        <begin position="32"/>
        <end position="55"/>
    </location>
</feature>
<reference evidence="3 4" key="1">
    <citation type="journal article" date="2015" name="Nature">
        <title>rRNA introns, odd ribosomes, and small enigmatic genomes across a large radiation of phyla.</title>
        <authorList>
            <person name="Brown C.T."/>
            <person name="Hug L.A."/>
            <person name="Thomas B.C."/>
            <person name="Sharon I."/>
            <person name="Castelle C.J."/>
            <person name="Singh A."/>
            <person name="Wilkins M.J."/>
            <person name="Williams K.H."/>
            <person name="Banfield J.F."/>
        </authorList>
    </citation>
    <scope>NUCLEOTIDE SEQUENCE [LARGE SCALE GENOMIC DNA]</scope>
</reference>
<dbReference type="AlphaFoldDB" id="A0A0G1RWC7"/>
<sequence length="354" mass="39433">MMPCCEHKEGSEGQSCDCLPLQGERTEIPKKIWMILAGIGVGILAAAMIVSVLVYTRPVGDAFVGKVVKIVPYPAAVVGTHTVSMRDLYEEYRAMQNYFSSLDTPPDMTNEDVITMIMQTLVRKVSVRELMQAYDLVLDEDAVTEMYTSMVNQVGGEEILAQKISETFGWTTEVFRDRVVTPLVMADQLTTFVEESEEIQGERLEEVESYRQRVTNGEAFLDVANEVMTAYEMNTQGDYGEVALEDLPEEWQTALEGIGDGGMTEVIEGSGVSLVLFVQQRIVVEEAQSGTESVDLQFLAVPDITLEDKVAEYLEDTWVWKIVGEEVAEEEVIEEGEDQTSEEAAPVEEETITE</sequence>
<feature type="region of interest" description="Disordered" evidence="1">
    <location>
        <begin position="331"/>
        <end position="354"/>
    </location>
</feature>
<dbReference type="SUPFAM" id="SSF54534">
    <property type="entry name" value="FKBP-like"/>
    <property type="match status" value="1"/>
</dbReference>
<dbReference type="InterPro" id="IPR027304">
    <property type="entry name" value="Trigger_fact/SurA_dom_sf"/>
</dbReference>
<keyword evidence="2" id="KW-0812">Transmembrane</keyword>
<dbReference type="EMBL" id="LCMG01000002">
    <property type="protein sequence ID" value="KKU34278.1"/>
    <property type="molecule type" value="Genomic_DNA"/>
</dbReference>
<keyword evidence="2" id="KW-0472">Membrane</keyword>
<organism evidence="3 4">
    <name type="scientific">Candidatus Uhrbacteria bacterium GW2011_GWF2_46_218</name>
    <dbReference type="NCBI Taxonomy" id="1619001"/>
    <lineage>
        <taxon>Bacteria</taxon>
        <taxon>Candidatus Uhriibacteriota</taxon>
    </lineage>
</organism>
<evidence type="ECO:0000256" key="2">
    <source>
        <dbReference type="SAM" id="Phobius"/>
    </source>
</evidence>
<proteinExistence type="predicted"/>
<keyword evidence="2" id="KW-1133">Transmembrane helix</keyword>
<evidence type="ECO:0000313" key="3">
    <source>
        <dbReference type="EMBL" id="KKU34278.1"/>
    </source>
</evidence>
<evidence type="ECO:0008006" key="5">
    <source>
        <dbReference type="Google" id="ProtNLM"/>
    </source>
</evidence>
<dbReference type="PATRIC" id="fig|1619001.3.peg.187"/>
<evidence type="ECO:0000313" key="4">
    <source>
        <dbReference type="Proteomes" id="UP000034705"/>
    </source>
</evidence>
<dbReference type="GO" id="GO:0003755">
    <property type="term" value="F:peptidyl-prolyl cis-trans isomerase activity"/>
    <property type="evidence" value="ECO:0007669"/>
    <property type="project" value="InterPro"/>
</dbReference>
<dbReference type="SUPFAM" id="SSF109998">
    <property type="entry name" value="Triger factor/SurA peptide-binding domain-like"/>
    <property type="match status" value="1"/>
</dbReference>
<dbReference type="InterPro" id="IPR046357">
    <property type="entry name" value="PPIase_dom_sf"/>
</dbReference>
<name>A0A0G1RWC7_9BACT</name>
<accession>A0A0G1RWC7</accession>
<gene>
    <name evidence="3" type="ORF">UX45_C0002G0075</name>
</gene>
<dbReference type="Proteomes" id="UP000034705">
    <property type="component" value="Unassembled WGS sequence"/>
</dbReference>
<protein>
    <recommendedName>
        <fullName evidence="5">PpiC domain-containing protein</fullName>
    </recommendedName>
</protein>
<comment type="caution">
    <text evidence="3">The sequence shown here is derived from an EMBL/GenBank/DDBJ whole genome shotgun (WGS) entry which is preliminary data.</text>
</comment>
<dbReference type="Gene3D" id="3.10.50.40">
    <property type="match status" value="1"/>
</dbReference>